<name>L8GI21_ACACF</name>
<accession>L8GI21</accession>
<gene>
    <name evidence="1" type="ORF">ACA1_090810</name>
</gene>
<sequence>MALAAVGLEAVVVDLAPLRAGAIDDGPAKIRTPCRLVDVIERLVAAGRARRRKARGRRDAILVGSDARTQRIAGCRHRLTIFAHGRITQGLVLDLGAEQLTRRSGDVVGARAVVIEDALAVVAPRAPRVAAVVKVVHIERGAASELILGRWLDAETAPAGLAGAPPRSVGAAAVALCACRVARVTAVGARNARGHPTAHTL</sequence>
<dbReference type="Proteomes" id="UP000011083">
    <property type="component" value="Unassembled WGS sequence"/>
</dbReference>
<protein>
    <submittedName>
        <fullName evidence="1">Uncharacterized protein</fullName>
    </submittedName>
</protein>
<dbReference type="GeneID" id="14913367"/>
<dbReference type="RefSeq" id="XP_004334605.1">
    <property type="nucleotide sequence ID" value="XM_004334557.1"/>
</dbReference>
<proteinExistence type="predicted"/>
<reference evidence="1 2" key="1">
    <citation type="journal article" date="2013" name="Genome Biol.">
        <title>Genome of Acanthamoeba castellanii highlights extensive lateral gene transfer and early evolution of tyrosine kinase signaling.</title>
        <authorList>
            <person name="Clarke M."/>
            <person name="Lohan A.J."/>
            <person name="Liu B."/>
            <person name="Lagkouvardos I."/>
            <person name="Roy S."/>
            <person name="Zafar N."/>
            <person name="Bertelli C."/>
            <person name="Schilde C."/>
            <person name="Kianianmomeni A."/>
            <person name="Burglin T.R."/>
            <person name="Frech C."/>
            <person name="Turcotte B."/>
            <person name="Kopec K.O."/>
            <person name="Synnott J.M."/>
            <person name="Choo C."/>
            <person name="Paponov I."/>
            <person name="Finkler A."/>
            <person name="Soon Heng Tan C."/>
            <person name="Hutchins A.P."/>
            <person name="Weinmeier T."/>
            <person name="Rattei T."/>
            <person name="Chu J.S."/>
            <person name="Gimenez G."/>
            <person name="Irimia M."/>
            <person name="Rigden D.J."/>
            <person name="Fitzpatrick D.A."/>
            <person name="Lorenzo-Morales J."/>
            <person name="Bateman A."/>
            <person name="Chiu C.H."/>
            <person name="Tang P."/>
            <person name="Hegemann P."/>
            <person name="Fromm H."/>
            <person name="Raoult D."/>
            <person name="Greub G."/>
            <person name="Miranda-Saavedra D."/>
            <person name="Chen N."/>
            <person name="Nash P."/>
            <person name="Ginger M.L."/>
            <person name="Horn M."/>
            <person name="Schaap P."/>
            <person name="Caler L."/>
            <person name="Loftus B."/>
        </authorList>
    </citation>
    <scope>NUCLEOTIDE SEQUENCE [LARGE SCALE GENOMIC DNA]</scope>
    <source>
        <strain evidence="1 2">Neff</strain>
    </source>
</reference>
<dbReference type="VEuPathDB" id="AmoebaDB:ACA1_090810"/>
<keyword evidence="2" id="KW-1185">Reference proteome</keyword>
<evidence type="ECO:0000313" key="1">
    <source>
        <dbReference type="EMBL" id="ELR12592.1"/>
    </source>
</evidence>
<evidence type="ECO:0000313" key="2">
    <source>
        <dbReference type="Proteomes" id="UP000011083"/>
    </source>
</evidence>
<organism evidence="1 2">
    <name type="scientific">Acanthamoeba castellanii (strain ATCC 30010 / Neff)</name>
    <dbReference type="NCBI Taxonomy" id="1257118"/>
    <lineage>
        <taxon>Eukaryota</taxon>
        <taxon>Amoebozoa</taxon>
        <taxon>Discosea</taxon>
        <taxon>Longamoebia</taxon>
        <taxon>Centramoebida</taxon>
        <taxon>Acanthamoebidae</taxon>
        <taxon>Acanthamoeba</taxon>
    </lineage>
</organism>
<dbReference type="KEGG" id="acan:ACA1_090810"/>
<dbReference type="AlphaFoldDB" id="L8GI21"/>
<dbReference type="EMBL" id="KB008103">
    <property type="protein sequence ID" value="ELR12592.1"/>
    <property type="molecule type" value="Genomic_DNA"/>
</dbReference>